<dbReference type="EMBL" id="JAAOCX010000005">
    <property type="protein sequence ID" value="MBJ7632503.1"/>
    <property type="molecule type" value="Genomic_DNA"/>
</dbReference>
<keyword evidence="1" id="KW-0472">Membrane</keyword>
<sequence length="152" mass="18067">MSWKWRILPIITVAFLLICGMLFMLKTSRQISYTNTVRIETTMYANGKNKLEMHKNHIFIDFVKSQKQALFLKKSDKEQDNIRRTIRIEDSGDTVVSSFAVEGNNKATLDRKTLRLTKTFERYYKKMFGKKNIRFDVRVSNPKRTTDLFWLE</sequence>
<dbReference type="RefSeq" id="WP_135411299.1">
    <property type="nucleotide sequence ID" value="NZ_JAAOCP010000004.1"/>
</dbReference>
<feature type="transmembrane region" description="Helical" evidence="1">
    <location>
        <begin position="6"/>
        <end position="25"/>
    </location>
</feature>
<reference evidence="3" key="1">
    <citation type="submission" date="2020-02" db="EMBL/GenBank/DDBJ databases">
        <authorList>
            <person name="Fontana A."/>
            <person name="Patrone V."/>
            <person name="Morelli L."/>
        </authorList>
    </citation>
    <scope>NUCLEOTIDE SEQUENCE</scope>
    <source>
        <strain evidence="2">CCUG 30943</strain>
        <strain evidence="3">CCUG 43002</strain>
    </source>
</reference>
<keyword evidence="1" id="KW-1133">Transmembrane helix</keyword>
<evidence type="ECO:0000313" key="3">
    <source>
        <dbReference type="EMBL" id="MBJ7638639.1"/>
    </source>
</evidence>
<dbReference type="AlphaFoldDB" id="A0A4Z0RLF0"/>
<evidence type="ECO:0000256" key="1">
    <source>
        <dbReference type="SAM" id="Phobius"/>
    </source>
</evidence>
<proteinExistence type="predicted"/>
<keyword evidence="4" id="KW-1185">Reference proteome</keyword>
<evidence type="ECO:0000313" key="4">
    <source>
        <dbReference type="Proteomes" id="UP000728106"/>
    </source>
</evidence>
<evidence type="ECO:0000313" key="2">
    <source>
        <dbReference type="EMBL" id="MBJ7632503.1"/>
    </source>
</evidence>
<dbReference type="EMBL" id="JAAOCP010000004">
    <property type="protein sequence ID" value="MBJ7638639.1"/>
    <property type="molecule type" value="Genomic_DNA"/>
</dbReference>
<dbReference type="Proteomes" id="UP000808038">
    <property type="component" value="Unassembled WGS sequence"/>
</dbReference>
<accession>A0A4Z0RLF0</accession>
<organism evidence="3 4">
    <name type="scientific">Weissella confusa</name>
    <name type="common">Lactobacillus confusus</name>
    <dbReference type="NCBI Taxonomy" id="1583"/>
    <lineage>
        <taxon>Bacteria</taxon>
        <taxon>Bacillati</taxon>
        <taxon>Bacillota</taxon>
        <taxon>Bacilli</taxon>
        <taxon>Lactobacillales</taxon>
        <taxon>Lactobacillaceae</taxon>
        <taxon>Weissella</taxon>
    </lineage>
</organism>
<protein>
    <submittedName>
        <fullName evidence="3">Uncharacterized protein</fullName>
    </submittedName>
</protein>
<gene>
    <name evidence="3" type="ORF">HAU20_04455</name>
    <name evidence="2" type="ORF">HAU43_05305</name>
</gene>
<name>A0A4Z0RLF0_WEICO</name>
<comment type="caution">
    <text evidence="3">The sequence shown here is derived from an EMBL/GenBank/DDBJ whole genome shotgun (WGS) entry which is preliminary data.</text>
</comment>
<dbReference type="Proteomes" id="UP000728106">
    <property type="component" value="Unassembled WGS sequence"/>
</dbReference>
<reference evidence="3 4" key="2">
    <citation type="journal article" date="2021" name="Int. J. Food Microbiol.">
        <title>Safety demonstration of a microbial species for use in the food chain: Weissella confusa.</title>
        <authorList>
            <person name="Bourdichon F."/>
            <person name="Patrone V."/>
            <person name="Fontana A."/>
            <person name="Milani G."/>
            <person name="Morelli L."/>
        </authorList>
    </citation>
    <scope>NUCLEOTIDE SEQUENCE [LARGE SCALE GENOMIC DNA]</scope>
    <source>
        <strain evidence="2">CCUG 30943</strain>
        <strain evidence="3 4">CCUG 43002</strain>
    </source>
</reference>
<keyword evidence="1" id="KW-0812">Transmembrane</keyword>